<feature type="signal peptide" evidence="2">
    <location>
        <begin position="1"/>
        <end position="19"/>
    </location>
</feature>
<dbReference type="Proteomes" id="UP000189796">
    <property type="component" value="Chromosome I"/>
</dbReference>
<dbReference type="AlphaFoldDB" id="A0A1M5UNM9"/>
<dbReference type="EMBL" id="LT670817">
    <property type="protein sequence ID" value="SHH64496.1"/>
    <property type="molecule type" value="Genomic_DNA"/>
</dbReference>
<dbReference type="OrthoDB" id="8242632at2"/>
<gene>
    <name evidence="3" type="ORF">SAMN05443248_5517</name>
</gene>
<sequence length="93" mass="9522">MRVALLTFCFVACASVATAQAQSEDKKPGDSQYSTGRTVLPDDNKGQLQPQGWTGPITTGTGGTSAASPQGQSPPGMQAAPDDSSKTIVEPPK</sequence>
<feature type="chain" id="PRO_5009914224" evidence="2">
    <location>
        <begin position="20"/>
        <end position="93"/>
    </location>
</feature>
<evidence type="ECO:0000256" key="1">
    <source>
        <dbReference type="SAM" id="MobiDB-lite"/>
    </source>
</evidence>
<accession>A0A1M5UNM9</accession>
<protein>
    <submittedName>
        <fullName evidence="3">Uncharacterized protein</fullName>
    </submittedName>
</protein>
<name>A0A1M5UNM9_9BRAD</name>
<feature type="compositionally biased region" description="Polar residues" evidence="1">
    <location>
        <begin position="65"/>
        <end position="75"/>
    </location>
</feature>
<evidence type="ECO:0000313" key="4">
    <source>
        <dbReference type="Proteomes" id="UP000189796"/>
    </source>
</evidence>
<feature type="region of interest" description="Disordered" evidence="1">
    <location>
        <begin position="19"/>
        <end position="93"/>
    </location>
</feature>
<keyword evidence="2" id="KW-0732">Signal</keyword>
<evidence type="ECO:0000313" key="3">
    <source>
        <dbReference type="EMBL" id="SHH64496.1"/>
    </source>
</evidence>
<dbReference type="RefSeq" id="WP_079604119.1">
    <property type="nucleotide sequence ID" value="NZ_LT670817.1"/>
</dbReference>
<evidence type="ECO:0000256" key="2">
    <source>
        <dbReference type="SAM" id="SignalP"/>
    </source>
</evidence>
<proteinExistence type="predicted"/>
<reference evidence="3 4" key="1">
    <citation type="submission" date="2016-11" db="EMBL/GenBank/DDBJ databases">
        <authorList>
            <person name="Jaros S."/>
            <person name="Januszkiewicz K."/>
            <person name="Wedrychowicz H."/>
        </authorList>
    </citation>
    <scope>NUCLEOTIDE SEQUENCE [LARGE SCALE GENOMIC DNA]</scope>
    <source>
        <strain evidence="3 4">GAS138</strain>
    </source>
</reference>
<organism evidence="3 4">
    <name type="scientific">Bradyrhizobium erythrophlei</name>
    <dbReference type="NCBI Taxonomy" id="1437360"/>
    <lineage>
        <taxon>Bacteria</taxon>
        <taxon>Pseudomonadati</taxon>
        <taxon>Pseudomonadota</taxon>
        <taxon>Alphaproteobacteria</taxon>
        <taxon>Hyphomicrobiales</taxon>
        <taxon>Nitrobacteraceae</taxon>
        <taxon>Bradyrhizobium</taxon>
    </lineage>
</organism>